<reference evidence="1" key="1">
    <citation type="submission" date="2020-09" db="EMBL/GenBank/DDBJ databases">
        <authorList>
            <person name="Kim M.K."/>
        </authorList>
    </citation>
    <scope>NUCLEOTIDE SEQUENCE</scope>
    <source>
        <strain evidence="1">BT704</strain>
    </source>
</reference>
<keyword evidence="2" id="KW-1185">Reference proteome</keyword>
<gene>
    <name evidence="1" type="ORF">IC230_31420</name>
</gene>
<dbReference type="Proteomes" id="UP000653797">
    <property type="component" value="Unassembled WGS sequence"/>
</dbReference>
<dbReference type="RefSeq" id="WP_191043046.1">
    <property type="nucleotide sequence ID" value="NZ_JACXAA010000022.1"/>
</dbReference>
<proteinExistence type="predicted"/>
<dbReference type="AlphaFoldDB" id="A0A927B952"/>
<evidence type="ECO:0000313" key="1">
    <source>
        <dbReference type="EMBL" id="MBD2757422.1"/>
    </source>
</evidence>
<dbReference type="EMBL" id="JACXAA010000022">
    <property type="protein sequence ID" value="MBD2757422.1"/>
    <property type="molecule type" value="Genomic_DNA"/>
</dbReference>
<evidence type="ECO:0000313" key="2">
    <source>
        <dbReference type="Proteomes" id="UP000653797"/>
    </source>
</evidence>
<sequence>MMTLADATDLLQQTTEQLSANTDTLTPQAGVTLIDQWIEPLTTAENTHPIADQLKQLKSLLQAPAIDKDAIQNCLSELADLTSTMGIGMGSEGEMPSLMDGLAAAIRQAGQTSRVDE</sequence>
<accession>A0A927B952</accession>
<comment type="caution">
    <text evidence="1">The sequence shown here is derived from an EMBL/GenBank/DDBJ whole genome shotgun (WGS) entry which is preliminary data.</text>
</comment>
<protein>
    <submittedName>
        <fullName evidence="1">Uncharacterized protein</fullName>
    </submittedName>
</protein>
<organism evidence="1 2">
    <name type="scientific">Spirosoma validum</name>
    <dbReference type="NCBI Taxonomy" id="2771355"/>
    <lineage>
        <taxon>Bacteria</taxon>
        <taxon>Pseudomonadati</taxon>
        <taxon>Bacteroidota</taxon>
        <taxon>Cytophagia</taxon>
        <taxon>Cytophagales</taxon>
        <taxon>Cytophagaceae</taxon>
        <taxon>Spirosoma</taxon>
    </lineage>
</organism>
<name>A0A927B952_9BACT</name>